<dbReference type="Proteomes" id="UP000228496">
    <property type="component" value="Unassembled WGS sequence"/>
</dbReference>
<sequence length="244" mass="29023">MSIDVIQQEKKEKRRQAIDLRRKGLSYSEIKKRVNAPKATLSYWLKDIKLSKRQSNRLKKKQIEAIRVGSKKKTEQIKKMNEEIRNQAMVSVKDISKKELWLMGVMLYWRERGLNENDSDSRKGVRFTSSDSHLIKLFLKWLFEVGELRKEEISFDIFLEKSRERKRAKVINYWSEETGFNKEYFPRVYLQKIKRKKPIKDGGRKTSKKTENGLLRVRVKESSMLARQIAGWIEGVKLNLKNNK</sequence>
<accession>A0A2J0Q6Y7</accession>
<reference evidence="1 2" key="1">
    <citation type="submission" date="2017-09" db="EMBL/GenBank/DDBJ databases">
        <title>Depth-based differentiation of microbial function through sediment-hosted aquifers and enrichment of novel symbionts in the deep terrestrial subsurface.</title>
        <authorList>
            <person name="Probst A.J."/>
            <person name="Ladd B."/>
            <person name="Jarett J.K."/>
            <person name="Geller-Mcgrath D.E."/>
            <person name="Sieber C.M."/>
            <person name="Emerson J.B."/>
            <person name="Anantharaman K."/>
            <person name="Thomas B.C."/>
            <person name="Malmstrom R."/>
            <person name="Stieglmeier M."/>
            <person name="Klingl A."/>
            <person name="Woyke T."/>
            <person name="Ryan C.M."/>
            <person name="Banfield J.F."/>
        </authorList>
    </citation>
    <scope>NUCLEOTIDE SEQUENCE [LARGE SCALE GENOMIC DNA]</scope>
    <source>
        <strain evidence="1">CG10_big_fil_rev_8_21_14_0_10_36_16</strain>
    </source>
</reference>
<name>A0A2J0Q6Y7_9BACT</name>
<evidence type="ECO:0000313" key="1">
    <source>
        <dbReference type="EMBL" id="PJE50720.1"/>
    </source>
</evidence>
<dbReference type="AlphaFoldDB" id="A0A2J0Q6Y7"/>
<protein>
    <recommendedName>
        <fullName evidence="3">Resolvase HTH domain-containing protein</fullName>
    </recommendedName>
</protein>
<evidence type="ECO:0000313" key="2">
    <source>
        <dbReference type="Proteomes" id="UP000228496"/>
    </source>
</evidence>
<evidence type="ECO:0008006" key="3">
    <source>
        <dbReference type="Google" id="ProtNLM"/>
    </source>
</evidence>
<proteinExistence type="predicted"/>
<gene>
    <name evidence="1" type="ORF">COV29_03220</name>
</gene>
<organism evidence="1 2">
    <name type="scientific">Candidatus Yanofskybacteria bacterium CG10_big_fil_rev_8_21_14_0_10_36_16</name>
    <dbReference type="NCBI Taxonomy" id="1975096"/>
    <lineage>
        <taxon>Bacteria</taxon>
        <taxon>Candidatus Yanofskyibacteriota</taxon>
    </lineage>
</organism>
<comment type="caution">
    <text evidence="1">The sequence shown here is derived from an EMBL/GenBank/DDBJ whole genome shotgun (WGS) entry which is preliminary data.</text>
</comment>
<dbReference type="EMBL" id="PCXQ01000005">
    <property type="protein sequence ID" value="PJE50720.1"/>
    <property type="molecule type" value="Genomic_DNA"/>
</dbReference>